<organism evidence="3 4">
    <name type="scientific">Paraburkholderia lacunae</name>
    <dbReference type="NCBI Taxonomy" id="2211104"/>
    <lineage>
        <taxon>Bacteria</taxon>
        <taxon>Pseudomonadati</taxon>
        <taxon>Pseudomonadota</taxon>
        <taxon>Betaproteobacteria</taxon>
        <taxon>Burkholderiales</taxon>
        <taxon>Burkholderiaceae</taxon>
        <taxon>Paraburkholderia</taxon>
    </lineage>
</organism>
<protein>
    <recommendedName>
        <fullName evidence="2">RES domain-containing protein</fullName>
    </recommendedName>
</protein>
<evidence type="ECO:0000259" key="2">
    <source>
        <dbReference type="Pfam" id="PF08808"/>
    </source>
</evidence>
<dbReference type="InterPro" id="IPR014914">
    <property type="entry name" value="RES_dom"/>
</dbReference>
<gene>
    <name evidence="3" type="ORF">DLM46_19365</name>
</gene>
<feature type="region of interest" description="Disordered" evidence="1">
    <location>
        <begin position="213"/>
        <end position="248"/>
    </location>
</feature>
<evidence type="ECO:0000313" key="3">
    <source>
        <dbReference type="EMBL" id="RDK00982.1"/>
    </source>
</evidence>
<comment type="caution">
    <text evidence="3">The sequence shown here is derived from an EMBL/GenBank/DDBJ whole genome shotgun (WGS) entry which is preliminary data.</text>
</comment>
<evidence type="ECO:0000313" key="4">
    <source>
        <dbReference type="Proteomes" id="UP000254875"/>
    </source>
</evidence>
<dbReference type="EMBL" id="QHKS01000012">
    <property type="protein sequence ID" value="RDK00982.1"/>
    <property type="molecule type" value="Genomic_DNA"/>
</dbReference>
<feature type="domain" description="RES" evidence="2">
    <location>
        <begin position="61"/>
        <end position="205"/>
    </location>
</feature>
<reference evidence="4" key="1">
    <citation type="submission" date="2018-05" db="EMBL/GenBank/DDBJ databases">
        <authorList>
            <person name="Feng T."/>
        </authorList>
    </citation>
    <scope>NUCLEOTIDE SEQUENCE [LARGE SCALE GENOMIC DNA]</scope>
    <source>
        <strain evidence="4">S27</strain>
    </source>
</reference>
<dbReference type="Proteomes" id="UP000254875">
    <property type="component" value="Unassembled WGS sequence"/>
</dbReference>
<sequence length="311" mass="34989">MRYFLAKRRRMSLGVIRSESSKQPERSSSEIRMHTGEHDVLHRIELGTVPAGTYWHVYPAAFAATSSNPNSKARLAWRDGSHGMFYGADTAAAALWETALRFASVSNGRVYTDQRHLQNWILARLTLKVDVPVIDLRPPHRRAVVDAHSDLDAMWDVVLKTPHHEETHDVAARLMRQLADAGYDTGTALRWHSRQAGTESVILFSNRRCYRPGGRTRRATSAVSTNRPDRSRSASHFHRRDLPGVAPRRVPASNCRLTTCLKRISSLSATKQSNQKVLEHPLLAAVLEDPDHGHQRSLLSMVCEVEVTTLQ</sequence>
<keyword evidence="4" id="KW-1185">Reference proteome</keyword>
<dbReference type="OrthoDB" id="6058733at2"/>
<evidence type="ECO:0000256" key="1">
    <source>
        <dbReference type="SAM" id="MobiDB-lite"/>
    </source>
</evidence>
<name>A0A370N5W5_9BURK</name>
<dbReference type="Pfam" id="PF08808">
    <property type="entry name" value="RES"/>
    <property type="match status" value="1"/>
</dbReference>
<proteinExistence type="predicted"/>
<dbReference type="AlphaFoldDB" id="A0A370N5W5"/>
<accession>A0A370N5W5</accession>